<reference evidence="2" key="1">
    <citation type="journal article" date="2023" name="Science">
        <title>Elucidation of the pathway for biosynthesis of saponin adjuvants from the soapbark tree.</title>
        <authorList>
            <person name="Reed J."/>
            <person name="Orme A."/>
            <person name="El-Demerdash A."/>
            <person name="Owen C."/>
            <person name="Martin L.B.B."/>
            <person name="Misra R.C."/>
            <person name="Kikuchi S."/>
            <person name="Rejzek M."/>
            <person name="Martin A.C."/>
            <person name="Harkess A."/>
            <person name="Leebens-Mack J."/>
            <person name="Louveau T."/>
            <person name="Stephenson M.J."/>
            <person name="Osbourn A."/>
        </authorList>
    </citation>
    <scope>NUCLEOTIDE SEQUENCE</scope>
    <source>
        <strain evidence="2">S10</strain>
    </source>
</reference>
<evidence type="ECO:0000256" key="1">
    <source>
        <dbReference type="SAM" id="MobiDB-lite"/>
    </source>
</evidence>
<proteinExistence type="predicted"/>
<dbReference type="EMBL" id="JARAOO010000002">
    <property type="protein sequence ID" value="KAJ7978816.1"/>
    <property type="molecule type" value="Genomic_DNA"/>
</dbReference>
<protein>
    <submittedName>
        <fullName evidence="2">G patch domain-containing protein TGH</fullName>
    </submittedName>
</protein>
<sequence length="201" mass="22572">MEEPAISKKELLPLLQSDSGDISKNEAENEMDVEVEVGNVERPVDLYKAIFSDDSDEEQEDSNLRRAEYQEKKFEADNTALNPLIAGDFLESLGKEPGLEVPPEFPCPVQKTRNPAPQKENVDARNASINNSSSPHAFGVTTGLGIPKLQEEFSRNGRTEEDSKVRTPLIHQQKYSSSSSSEDERSRKRSRRHQRGSSDRK</sequence>
<dbReference type="PANTHER" id="PTHR13384:SF19">
    <property type="entry name" value="G PATCH DOMAIN-CONTAINING PROTEIN 1"/>
    <property type="match status" value="1"/>
</dbReference>
<dbReference type="Proteomes" id="UP001163823">
    <property type="component" value="Chromosome 2"/>
</dbReference>
<feature type="compositionally biased region" description="Basic and acidic residues" evidence="1">
    <location>
        <begin position="149"/>
        <end position="165"/>
    </location>
</feature>
<dbReference type="GO" id="GO:0005634">
    <property type="term" value="C:nucleus"/>
    <property type="evidence" value="ECO:0007669"/>
    <property type="project" value="TreeGrafter"/>
</dbReference>
<dbReference type="GO" id="GO:0003723">
    <property type="term" value="F:RNA binding"/>
    <property type="evidence" value="ECO:0007669"/>
    <property type="project" value="TreeGrafter"/>
</dbReference>
<keyword evidence="3" id="KW-1185">Reference proteome</keyword>
<accession>A0AAD7VK30</accession>
<evidence type="ECO:0000313" key="2">
    <source>
        <dbReference type="EMBL" id="KAJ7978816.1"/>
    </source>
</evidence>
<dbReference type="PANTHER" id="PTHR13384">
    <property type="entry name" value="G PATCH DOMAIN-CONTAINING PROTEIN 1"/>
    <property type="match status" value="1"/>
</dbReference>
<organism evidence="2 3">
    <name type="scientific">Quillaja saponaria</name>
    <name type="common">Soap bark tree</name>
    <dbReference type="NCBI Taxonomy" id="32244"/>
    <lineage>
        <taxon>Eukaryota</taxon>
        <taxon>Viridiplantae</taxon>
        <taxon>Streptophyta</taxon>
        <taxon>Embryophyta</taxon>
        <taxon>Tracheophyta</taxon>
        <taxon>Spermatophyta</taxon>
        <taxon>Magnoliopsida</taxon>
        <taxon>eudicotyledons</taxon>
        <taxon>Gunneridae</taxon>
        <taxon>Pentapetalae</taxon>
        <taxon>rosids</taxon>
        <taxon>fabids</taxon>
        <taxon>Fabales</taxon>
        <taxon>Quillajaceae</taxon>
        <taxon>Quillaja</taxon>
    </lineage>
</organism>
<comment type="caution">
    <text evidence="2">The sequence shown here is derived from an EMBL/GenBank/DDBJ whole genome shotgun (WGS) entry which is preliminary data.</text>
</comment>
<gene>
    <name evidence="2" type="ORF">O6P43_002289</name>
</gene>
<evidence type="ECO:0000313" key="3">
    <source>
        <dbReference type="Proteomes" id="UP001163823"/>
    </source>
</evidence>
<dbReference type="AlphaFoldDB" id="A0AAD7VK30"/>
<dbReference type="KEGG" id="qsa:O6P43_002289"/>
<feature type="region of interest" description="Disordered" evidence="1">
    <location>
        <begin position="95"/>
        <end position="201"/>
    </location>
</feature>
<name>A0AAD7VK30_QUISA</name>
<feature type="region of interest" description="Disordered" evidence="1">
    <location>
        <begin position="1"/>
        <end position="30"/>
    </location>
</feature>
<feature type="compositionally biased region" description="Basic and acidic residues" evidence="1">
    <location>
        <begin position="1"/>
        <end position="11"/>
    </location>
</feature>